<dbReference type="RefSeq" id="WP_340233273.1">
    <property type="nucleotide sequence ID" value="NZ_JBBEWC010000001.1"/>
</dbReference>
<keyword evidence="1" id="KW-0472">Membrane</keyword>
<keyword evidence="3" id="KW-1185">Reference proteome</keyword>
<gene>
    <name evidence="2" type="ORF">ACFSR2_21315</name>
</gene>
<keyword evidence="1" id="KW-1133">Transmembrane helix</keyword>
<evidence type="ECO:0000256" key="1">
    <source>
        <dbReference type="SAM" id="Phobius"/>
    </source>
</evidence>
<comment type="caution">
    <text evidence="2">The sequence shown here is derived from an EMBL/GenBank/DDBJ whole genome shotgun (WGS) entry which is preliminary data.</text>
</comment>
<dbReference type="PROSITE" id="PS51257">
    <property type="entry name" value="PROKAR_LIPOPROTEIN"/>
    <property type="match status" value="1"/>
</dbReference>
<proteinExistence type="predicted"/>
<protein>
    <submittedName>
        <fullName evidence="2">Uncharacterized protein</fullName>
    </submittedName>
</protein>
<evidence type="ECO:0000313" key="3">
    <source>
        <dbReference type="Proteomes" id="UP001597510"/>
    </source>
</evidence>
<organism evidence="2 3">
    <name type="scientific">Emticicia soli</name>
    <dbReference type="NCBI Taxonomy" id="2027878"/>
    <lineage>
        <taxon>Bacteria</taxon>
        <taxon>Pseudomonadati</taxon>
        <taxon>Bacteroidota</taxon>
        <taxon>Cytophagia</taxon>
        <taxon>Cytophagales</taxon>
        <taxon>Leadbetterellaceae</taxon>
        <taxon>Emticicia</taxon>
    </lineage>
</organism>
<sequence length="215" mass="23557">MKGKLSIIFATAISFFFVSCQKKQYAFVQQGKVDNYAYAQAPKTQAPAIAETTPVVVENTAIATSEEIATAAIANPTETLTASNDVTTAPTQAEALKYDEKAINAEFEKLNKLETYVNANEGTTLADVQETELTKDLKLDTNVTSTVAAGELPLNIPAFWWGCVLGLVGVLVVYIVTDQDKDQTKKALYGCLVWVGVWLLWWIFVVLVGGRSFWF</sequence>
<dbReference type="Proteomes" id="UP001597510">
    <property type="component" value="Unassembled WGS sequence"/>
</dbReference>
<keyword evidence="1" id="KW-0812">Transmembrane</keyword>
<feature type="transmembrane region" description="Helical" evidence="1">
    <location>
        <begin position="188"/>
        <end position="209"/>
    </location>
</feature>
<feature type="transmembrane region" description="Helical" evidence="1">
    <location>
        <begin position="158"/>
        <end position="176"/>
    </location>
</feature>
<name>A0ABW5JBK0_9BACT</name>
<dbReference type="EMBL" id="JBHULC010000038">
    <property type="protein sequence ID" value="MFD2523451.1"/>
    <property type="molecule type" value="Genomic_DNA"/>
</dbReference>
<evidence type="ECO:0000313" key="2">
    <source>
        <dbReference type="EMBL" id="MFD2523451.1"/>
    </source>
</evidence>
<reference evidence="3" key="1">
    <citation type="journal article" date="2019" name="Int. J. Syst. Evol. Microbiol.">
        <title>The Global Catalogue of Microorganisms (GCM) 10K type strain sequencing project: providing services to taxonomists for standard genome sequencing and annotation.</title>
        <authorList>
            <consortium name="The Broad Institute Genomics Platform"/>
            <consortium name="The Broad Institute Genome Sequencing Center for Infectious Disease"/>
            <person name="Wu L."/>
            <person name="Ma J."/>
        </authorList>
    </citation>
    <scope>NUCLEOTIDE SEQUENCE [LARGE SCALE GENOMIC DNA]</scope>
    <source>
        <strain evidence="3">KCTC 52344</strain>
    </source>
</reference>
<accession>A0ABW5JBK0</accession>